<feature type="chain" id="PRO_5045022594" evidence="7">
    <location>
        <begin position="21"/>
        <end position="329"/>
    </location>
</feature>
<feature type="disulfide bond" evidence="6">
    <location>
        <begin position="127"/>
        <end position="136"/>
    </location>
</feature>
<evidence type="ECO:0000313" key="10">
    <source>
        <dbReference type="Proteomes" id="UP000694871"/>
    </source>
</evidence>
<evidence type="ECO:0000256" key="4">
    <source>
        <dbReference type="ARBA" id="ARBA00023054"/>
    </source>
</evidence>
<feature type="disulfide bond" evidence="6">
    <location>
        <begin position="109"/>
        <end position="119"/>
    </location>
</feature>
<keyword evidence="10" id="KW-1185">Reference proteome</keyword>
<keyword evidence="3" id="KW-0106">Calcium</keyword>
<keyword evidence="5 6" id="KW-1015">Disulfide bond</keyword>
<evidence type="ECO:0000256" key="6">
    <source>
        <dbReference type="PROSITE-ProRule" id="PRU00076"/>
    </source>
</evidence>
<evidence type="ECO:0000256" key="2">
    <source>
        <dbReference type="ARBA" id="ARBA00022729"/>
    </source>
</evidence>
<dbReference type="InterPro" id="IPR001881">
    <property type="entry name" value="EGF-like_Ca-bd_dom"/>
</dbReference>
<organism evidence="10 12">
    <name type="scientific">Gekko japonicus</name>
    <name type="common">Schlegel's Japanese gecko</name>
    <dbReference type="NCBI Taxonomy" id="146911"/>
    <lineage>
        <taxon>Eukaryota</taxon>
        <taxon>Metazoa</taxon>
        <taxon>Chordata</taxon>
        <taxon>Craniata</taxon>
        <taxon>Vertebrata</taxon>
        <taxon>Euteleostomi</taxon>
        <taxon>Lepidosauria</taxon>
        <taxon>Squamata</taxon>
        <taxon>Bifurcata</taxon>
        <taxon>Gekkota</taxon>
        <taxon>Gekkonidae</taxon>
        <taxon>Gekkoninae</taxon>
        <taxon>Gekko</taxon>
    </lineage>
</organism>
<sequence>MKRVSSLLTGCLFVLAVTEAERFFRPGRRVCSAAGEGRTVSFLVSHAHPVYQPYLTVCQGQRLCSTYSTTYRVSHRQAYRTVSQPAHRCCPGWRRASGHAWLGCDTAVCQPPCQNGGKCSLPNTCTCPAGWTGRCCQTDVDECAGGRHGCSQSCLNVAGSYSCTCQQGHKLQADGKTCQASEAPTDVPGITSPAGASNLTVQEDVAELRRRVLALEEAPASLSTVAEEAGRGAPPPDLVPSPLVAPARAGWLRSVLVPGSPPCLLWDCSARDGQAPTPPKKRLTHPVAERSVSCVSFEVQTAPWCNSPLFVNGRVQSGTFKTNKVLLEA</sequence>
<name>A0ABM1K7M1_GEKJA</name>
<dbReference type="InterPro" id="IPR000742">
    <property type="entry name" value="EGF"/>
</dbReference>
<dbReference type="PANTHER" id="PTHR14949">
    <property type="entry name" value="EGF-LIKE-DOMAIN, MULTIPLE 7, 8"/>
    <property type="match status" value="1"/>
</dbReference>
<dbReference type="CDD" id="cd00054">
    <property type="entry name" value="EGF_CA"/>
    <property type="match status" value="1"/>
</dbReference>
<dbReference type="SUPFAM" id="SSF57196">
    <property type="entry name" value="EGF/Laminin"/>
    <property type="match status" value="1"/>
</dbReference>
<dbReference type="PROSITE" id="PS01187">
    <property type="entry name" value="EGF_CA"/>
    <property type="match status" value="1"/>
</dbReference>
<dbReference type="PROSITE" id="PS01186">
    <property type="entry name" value="EGF_2"/>
    <property type="match status" value="1"/>
</dbReference>
<keyword evidence="1 6" id="KW-0245">EGF-like domain</keyword>
<dbReference type="InterPro" id="IPR000152">
    <property type="entry name" value="EGF-type_Asp/Asn_hydroxyl_site"/>
</dbReference>
<evidence type="ECO:0000256" key="1">
    <source>
        <dbReference type="ARBA" id="ARBA00022536"/>
    </source>
</evidence>
<evidence type="ECO:0000259" key="8">
    <source>
        <dbReference type="PROSITE" id="PS50026"/>
    </source>
</evidence>
<keyword evidence="4" id="KW-0175">Coiled coil</keyword>
<dbReference type="PROSITE" id="PS00010">
    <property type="entry name" value="ASX_HYDROXYL"/>
    <property type="match status" value="1"/>
</dbReference>
<dbReference type="GeneID" id="107113009"/>
<reference evidence="11 12" key="1">
    <citation type="submission" date="2025-05" db="UniProtKB">
        <authorList>
            <consortium name="RefSeq"/>
        </authorList>
    </citation>
    <scope>IDENTIFICATION</scope>
</reference>
<dbReference type="InterPro" id="IPR011489">
    <property type="entry name" value="EMI_domain"/>
</dbReference>
<dbReference type="Proteomes" id="UP000694871">
    <property type="component" value="Unplaced"/>
</dbReference>
<dbReference type="PROSITE" id="PS50026">
    <property type="entry name" value="EGF_3"/>
    <property type="match status" value="1"/>
</dbReference>
<gene>
    <name evidence="11 12" type="primary">EGFL7</name>
</gene>
<dbReference type="SMART" id="SM00181">
    <property type="entry name" value="EGF"/>
    <property type="match status" value="2"/>
</dbReference>
<evidence type="ECO:0000259" key="9">
    <source>
        <dbReference type="PROSITE" id="PS51041"/>
    </source>
</evidence>
<dbReference type="Pfam" id="PF07645">
    <property type="entry name" value="EGF_CA"/>
    <property type="match status" value="1"/>
</dbReference>
<dbReference type="InterPro" id="IPR018097">
    <property type="entry name" value="EGF_Ca-bd_CS"/>
</dbReference>
<evidence type="ECO:0000256" key="7">
    <source>
        <dbReference type="SAM" id="SignalP"/>
    </source>
</evidence>
<dbReference type="Pfam" id="PF07546">
    <property type="entry name" value="EMI"/>
    <property type="match status" value="1"/>
</dbReference>
<dbReference type="PROSITE" id="PS51041">
    <property type="entry name" value="EMI"/>
    <property type="match status" value="1"/>
</dbReference>
<comment type="caution">
    <text evidence="6">Lacks conserved residue(s) required for the propagation of feature annotation.</text>
</comment>
<keyword evidence="2 7" id="KW-0732">Signal</keyword>
<dbReference type="InterPro" id="IPR049883">
    <property type="entry name" value="NOTCH1_EGF-like"/>
</dbReference>
<dbReference type="RefSeq" id="XP_015269707.1">
    <property type="nucleotide sequence ID" value="XM_015414221.1"/>
</dbReference>
<evidence type="ECO:0000256" key="5">
    <source>
        <dbReference type="ARBA" id="ARBA00023157"/>
    </source>
</evidence>
<dbReference type="PROSITE" id="PS00022">
    <property type="entry name" value="EGF_1"/>
    <property type="match status" value="1"/>
</dbReference>
<dbReference type="Gene3D" id="2.10.25.10">
    <property type="entry name" value="Laminin"/>
    <property type="match status" value="2"/>
</dbReference>
<accession>A0ABM1K7M1</accession>
<proteinExistence type="predicted"/>
<protein>
    <submittedName>
        <fullName evidence="11 12">Epidermal growth factor-like protein 7 isoform X1</fullName>
    </submittedName>
</protein>
<dbReference type="PANTHER" id="PTHR14949:SF21">
    <property type="entry name" value="EPIDERMAL GROWTH FACTOR-LIKE PROTEIN 7"/>
    <property type="match status" value="1"/>
</dbReference>
<evidence type="ECO:0000256" key="3">
    <source>
        <dbReference type="ARBA" id="ARBA00022837"/>
    </source>
</evidence>
<evidence type="ECO:0000313" key="12">
    <source>
        <dbReference type="RefSeq" id="XP_015269708.1"/>
    </source>
</evidence>
<feature type="domain" description="EMI" evidence="9">
    <location>
        <begin position="27"/>
        <end position="106"/>
    </location>
</feature>
<evidence type="ECO:0000313" key="11">
    <source>
        <dbReference type="RefSeq" id="XP_015269707.1"/>
    </source>
</evidence>
<dbReference type="SMART" id="SM00179">
    <property type="entry name" value="EGF_CA"/>
    <property type="match status" value="1"/>
</dbReference>
<feature type="signal peptide" evidence="7">
    <location>
        <begin position="1"/>
        <end position="20"/>
    </location>
</feature>
<dbReference type="RefSeq" id="XP_015269708.1">
    <property type="nucleotide sequence ID" value="XM_015414222.1"/>
</dbReference>
<dbReference type="InterPro" id="IPR050969">
    <property type="entry name" value="Dev_Signal_Modulators"/>
</dbReference>
<feature type="domain" description="EGF-like" evidence="8">
    <location>
        <begin position="105"/>
        <end position="137"/>
    </location>
</feature>